<dbReference type="PANTHER" id="PTHR15138:SF14">
    <property type="entry name" value="TRANSCRIPTION INITIATION FACTOR TFIID SUBUNIT 4"/>
    <property type="match status" value="1"/>
</dbReference>
<dbReference type="InterPro" id="IPR003894">
    <property type="entry name" value="TAFH_NHR1"/>
</dbReference>
<feature type="compositionally biased region" description="Low complexity" evidence="6">
    <location>
        <begin position="667"/>
        <end position="679"/>
    </location>
</feature>
<dbReference type="GO" id="GO:0006367">
    <property type="term" value="P:transcription initiation at RNA polymerase II promoter"/>
    <property type="evidence" value="ECO:0007669"/>
    <property type="project" value="TreeGrafter"/>
</dbReference>
<evidence type="ECO:0000256" key="5">
    <source>
        <dbReference type="ARBA" id="ARBA00023242"/>
    </source>
</evidence>
<keyword evidence="5" id="KW-0539">Nucleus</keyword>
<dbReference type="SUPFAM" id="SSF158553">
    <property type="entry name" value="TAFH domain-like"/>
    <property type="match status" value="1"/>
</dbReference>
<evidence type="ECO:0000256" key="6">
    <source>
        <dbReference type="SAM" id="MobiDB-lite"/>
    </source>
</evidence>
<dbReference type="AlphaFoldDB" id="A0AAV2TQN4"/>
<comment type="similarity">
    <text evidence="2">Belongs to the TAF4 family.</text>
</comment>
<feature type="compositionally biased region" description="Basic and acidic residues" evidence="6">
    <location>
        <begin position="431"/>
        <end position="447"/>
    </location>
</feature>
<evidence type="ECO:0000256" key="2">
    <source>
        <dbReference type="ARBA" id="ARBA00006178"/>
    </source>
</evidence>
<evidence type="ECO:0000256" key="3">
    <source>
        <dbReference type="ARBA" id="ARBA00023015"/>
    </source>
</evidence>
<evidence type="ECO:0000259" key="7">
    <source>
        <dbReference type="PROSITE" id="PS51119"/>
    </source>
</evidence>
<feature type="compositionally biased region" description="Polar residues" evidence="6">
    <location>
        <begin position="638"/>
        <end position="652"/>
    </location>
</feature>
<feature type="domain" description="TAFH" evidence="7">
    <location>
        <begin position="95"/>
        <end position="193"/>
    </location>
</feature>
<dbReference type="EMBL" id="CAXLJL010000612">
    <property type="protein sequence ID" value="CAL5139553.1"/>
    <property type="molecule type" value="Genomic_DNA"/>
</dbReference>
<evidence type="ECO:0000256" key="1">
    <source>
        <dbReference type="ARBA" id="ARBA00004123"/>
    </source>
</evidence>
<dbReference type="GO" id="GO:0003677">
    <property type="term" value="F:DNA binding"/>
    <property type="evidence" value="ECO:0007669"/>
    <property type="project" value="TreeGrafter"/>
</dbReference>
<sequence length="715" mass="76152">MGDRAQGHQIPVSVRIPVSSIRPASRPVSSSPAANFPRPPMVNQVYLLPKSGLPTPPSVMQVRSLATGQSVTQPNGLVTGAQILPRSNFSQPPVTGNPGATKLVGFLNQLLELSKNVAADTHNAVVRLIQALVNAELDSQSFCTQLRTNLKSANTSMDIGPFIKDNIEALRRDLANGLCRLPNIHPPSGTLGAKDLITSTSTLSTTGVTCSPAVTVQIRPSVGVCMPAASQVVGPRLSVPSVTQPRIVSALMSNTVTGPTTCASSTASLTSATRFQQVSQPPLLAPAPPRSSLVSTNLTTNQLAVSNVGSLPKYRLAQPVSAVVAPSSVATILPATAAATVLSTRLTPASNAVRTNYTNLRPVLAPSPVSASGTMYVQAVKAGAGAPSLVRTKFTLPPSSASSSTIGCRTATQLLSSTSSSLVADGANGTDDSRVRPSSPTKDRPFFPPEEVKAVLANQGNISLADDAVICLAHGLQAFARSLLTRLSIVVTHRLERLGDDPRLTQADCARDQLRFLQKLDEHDKMRQSELEKDLILKAAKSRSRNEDPDQIRMREMARRIASEDYEREKQHQANLTALHAIGPQRKRRFDNLDESGNLLFADSTTNSYASRDVLLTHNRLSLVGGSRLSILNSNSSPFLPQSGSESGQTATLLPLPGGGTSRTLNSSATDNSSSFSLSHAPRIHRATLKDVQLVLSRTPRLRQTRTYYQTHWHS</sequence>
<dbReference type="PANTHER" id="PTHR15138">
    <property type="entry name" value="TRANSCRIPTION INITIATION FACTOR TFIID SUBUNIT 4"/>
    <property type="match status" value="1"/>
</dbReference>
<dbReference type="InterPro" id="IPR037249">
    <property type="entry name" value="TAFH/NHR1_dom_sf"/>
</dbReference>
<organism evidence="8 9">
    <name type="scientific">Calicophoron daubneyi</name>
    <name type="common">Rumen fluke</name>
    <name type="synonym">Paramphistomum daubneyi</name>
    <dbReference type="NCBI Taxonomy" id="300641"/>
    <lineage>
        <taxon>Eukaryota</taxon>
        <taxon>Metazoa</taxon>
        <taxon>Spiralia</taxon>
        <taxon>Lophotrochozoa</taxon>
        <taxon>Platyhelminthes</taxon>
        <taxon>Trematoda</taxon>
        <taxon>Digenea</taxon>
        <taxon>Plagiorchiida</taxon>
        <taxon>Pronocephalata</taxon>
        <taxon>Paramphistomoidea</taxon>
        <taxon>Paramphistomidae</taxon>
        <taxon>Calicophoron</taxon>
    </lineage>
</organism>
<accession>A0AAV2TQN4</accession>
<gene>
    <name evidence="8" type="ORF">CDAUBV1_LOCUS14677</name>
</gene>
<dbReference type="Pfam" id="PF07531">
    <property type="entry name" value="TAFH"/>
    <property type="match status" value="1"/>
</dbReference>
<proteinExistence type="inferred from homology"/>
<reference evidence="8" key="1">
    <citation type="submission" date="2024-06" db="EMBL/GenBank/DDBJ databases">
        <authorList>
            <person name="Liu X."/>
            <person name="Lenzi L."/>
            <person name="Haldenby T S."/>
            <person name="Uol C."/>
        </authorList>
    </citation>
    <scope>NUCLEOTIDE SEQUENCE</scope>
</reference>
<evidence type="ECO:0000313" key="8">
    <source>
        <dbReference type="EMBL" id="CAL5139553.1"/>
    </source>
</evidence>
<dbReference type="Gene3D" id="1.20.120.1110">
    <property type="entry name" value="TAFH/NHR1 domain"/>
    <property type="match status" value="1"/>
</dbReference>
<feature type="region of interest" description="Disordered" evidence="6">
    <location>
        <begin position="421"/>
        <end position="447"/>
    </location>
</feature>
<dbReference type="InterPro" id="IPR007900">
    <property type="entry name" value="TAF4_C"/>
</dbReference>
<dbReference type="GO" id="GO:0016251">
    <property type="term" value="F:RNA polymerase II general transcription initiation factor activity"/>
    <property type="evidence" value="ECO:0007669"/>
    <property type="project" value="TreeGrafter"/>
</dbReference>
<comment type="caution">
    <text evidence="8">The sequence shown here is derived from an EMBL/GenBank/DDBJ whole genome shotgun (WGS) entry which is preliminary data.</text>
</comment>
<dbReference type="Proteomes" id="UP001497525">
    <property type="component" value="Unassembled WGS sequence"/>
</dbReference>
<dbReference type="InterPro" id="IPR045144">
    <property type="entry name" value="TAF4"/>
</dbReference>
<dbReference type="Pfam" id="PF05236">
    <property type="entry name" value="TAF4"/>
    <property type="match status" value="1"/>
</dbReference>
<dbReference type="PROSITE" id="PS51119">
    <property type="entry name" value="TAFH"/>
    <property type="match status" value="1"/>
</dbReference>
<protein>
    <recommendedName>
        <fullName evidence="7">TAFH domain-containing protein</fullName>
    </recommendedName>
</protein>
<evidence type="ECO:0000256" key="4">
    <source>
        <dbReference type="ARBA" id="ARBA00023163"/>
    </source>
</evidence>
<dbReference type="CDD" id="cd08045">
    <property type="entry name" value="HFD_TAF4"/>
    <property type="match status" value="1"/>
</dbReference>
<evidence type="ECO:0000313" key="9">
    <source>
        <dbReference type="Proteomes" id="UP001497525"/>
    </source>
</evidence>
<keyword evidence="4" id="KW-0804">Transcription</keyword>
<dbReference type="GO" id="GO:0005669">
    <property type="term" value="C:transcription factor TFIID complex"/>
    <property type="evidence" value="ECO:0007669"/>
    <property type="project" value="InterPro"/>
</dbReference>
<keyword evidence="3" id="KW-0805">Transcription regulation</keyword>
<comment type="subcellular location">
    <subcellularLocation>
        <location evidence="1">Nucleus</location>
    </subcellularLocation>
</comment>
<name>A0AAV2TQN4_CALDB</name>
<feature type="region of interest" description="Disordered" evidence="6">
    <location>
        <begin position="638"/>
        <end position="679"/>
    </location>
</feature>